<sequence>MSGQTIELDKAKAVEIRDALQYMHDRLFTEPGAILGLANHLTELIEK</sequence>
<organism evidence="1 2">
    <name type="scientific">Mycobacteroides abscessus subsp. bolletii CRM-0020</name>
    <dbReference type="NCBI Taxonomy" id="1306401"/>
    <lineage>
        <taxon>Bacteria</taxon>
        <taxon>Bacillati</taxon>
        <taxon>Actinomycetota</taxon>
        <taxon>Actinomycetes</taxon>
        <taxon>Mycobacteriales</taxon>
        <taxon>Mycobacteriaceae</taxon>
        <taxon>Mycobacteroides</taxon>
        <taxon>Mycobacteroides abscessus</taxon>
    </lineage>
</organism>
<reference evidence="1 2" key="1">
    <citation type="journal article" date="2013" name="Genome Announc.">
        <title>Genome Sequence of an Epidemic Isolate of Mycobacterium abscessus subsp. bolletii from Rio de Janeiro, Brazil.</title>
        <authorList>
            <person name="Davidson R.M."/>
            <person name="Reynolds P.R."/>
            <person name="Farias-Hesson E."/>
            <person name="Duarte R.S."/>
            <person name="Jackson M."/>
            <person name="Strong M."/>
        </authorList>
    </citation>
    <scope>NUCLEOTIDE SEQUENCE [LARGE SCALE GENOMIC DNA]</scope>
    <source>
        <strain evidence="1 2">CRM-0020</strain>
    </source>
</reference>
<comment type="caution">
    <text evidence="1">The sequence shown here is derived from an EMBL/GenBank/DDBJ whole genome shotgun (WGS) entry which is preliminary data.</text>
</comment>
<dbReference type="EMBL" id="ATFQ01000040">
    <property type="protein sequence ID" value="EPQ20969.1"/>
    <property type="molecule type" value="Genomic_DNA"/>
</dbReference>
<accession>A0A829HM39</accession>
<name>A0A829HM39_9MYCO</name>
<proteinExistence type="predicted"/>
<dbReference type="Proteomes" id="UP000014969">
    <property type="component" value="Unassembled WGS sequence"/>
</dbReference>
<protein>
    <submittedName>
        <fullName evidence="1">Uncharacterized protein</fullName>
    </submittedName>
</protein>
<evidence type="ECO:0000313" key="2">
    <source>
        <dbReference type="Proteomes" id="UP000014969"/>
    </source>
</evidence>
<evidence type="ECO:0000313" key="1">
    <source>
        <dbReference type="EMBL" id="EPQ20969.1"/>
    </source>
</evidence>
<dbReference type="AlphaFoldDB" id="A0A829HM39"/>
<dbReference type="RefSeq" id="WP_020724457.1">
    <property type="nucleotide sequence ID" value="NZ_ATFQ01000040.1"/>
</dbReference>
<gene>
    <name evidence="1" type="ORF">J108_23435</name>
</gene>